<reference evidence="1 2" key="1">
    <citation type="submission" date="2018-10" db="EMBL/GenBank/DDBJ databases">
        <title>Phylogenomics of Brevibacillus.</title>
        <authorList>
            <person name="Dunlap C."/>
        </authorList>
    </citation>
    <scope>NUCLEOTIDE SEQUENCE [LARGE SCALE GENOMIC DNA]</scope>
    <source>
        <strain evidence="1 2">DSM 100115</strain>
    </source>
</reference>
<dbReference type="OrthoDB" id="9790023at2"/>
<dbReference type="Pfam" id="PF02585">
    <property type="entry name" value="PIG-L"/>
    <property type="match status" value="1"/>
</dbReference>
<dbReference type="PANTHER" id="PTHR12993">
    <property type="entry name" value="N-ACETYLGLUCOSAMINYL-PHOSPHATIDYLINOSITOL DE-N-ACETYLASE-RELATED"/>
    <property type="match status" value="1"/>
</dbReference>
<dbReference type="Proteomes" id="UP000268829">
    <property type="component" value="Unassembled WGS sequence"/>
</dbReference>
<dbReference type="AlphaFoldDB" id="A0A3M8ARN0"/>
<sequence length="221" mass="24923">MKKVLVVAPHPDDETLGCGGTLLKHKQANDHVTWLIMTSMDQSMFSKERILQRKAEIDTVASMYGFDETVQLSFSTTKLDTIPMSELVQSIGDVIKKIQPDVVYLPYRGDAHSDHKAVFDAAVSCIKWFRYPSVKKAMVYETLSETDFGLNPDTNGFRPNIFSNIEEHLERKLEIMRVFESELGEFPFPRSEETIRALATLRGAASGTKAAEAFMLLKEVL</sequence>
<dbReference type="InterPro" id="IPR003737">
    <property type="entry name" value="GlcNAc_PI_deacetylase-related"/>
</dbReference>
<comment type="caution">
    <text evidence="1">The sequence shown here is derived from an EMBL/GenBank/DDBJ whole genome shotgun (WGS) entry which is preliminary data.</text>
</comment>
<dbReference type="InterPro" id="IPR024078">
    <property type="entry name" value="LmbE-like_dom_sf"/>
</dbReference>
<name>A0A3M8ARN0_9BACL</name>
<dbReference type="GO" id="GO:0016811">
    <property type="term" value="F:hydrolase activity, acting on carbon-nitrogen (but not peptide) bonds, in linear amides"/>
    <property type="evidence" value="ECO:0007669"/>
    <property type="project" value="TreeGrafter"/>
</dbReference>
<accession>A0A3M8ARN0</accession>
<keyword evidence="2" id="KW-1185">Reference proteome</keyword>
<dbReference type="Gene3D" id="3.40.50.10320">
    <property type="entry name" value="LmbE-like"/>
    <property type="match status" value="1"/>
</dbReference>
<protein>
    <submittedName>
        <fullName evidence="1">PIG-L family deacetylase</fullName>
    </submittedName>
</protein>
<dbReference type="PANTHER" id="PTHR12993:SF11">
    <property type="entry name" value="N-ACETYLGLUCOSAMINYL-PHOSPHATIDYLINOSITOL DE-N-ACETYLASE"/>
    <property type="match status" value="1"/>
</dbReference>
<evidence type="ECO:0000313" key="2">
    <source>
        <dbReference type="Proteomes" id="UP000268829"/>
    </source>
</evidence>
<dbReference type="EMBL" id="RHHS01000046">
    <property type="protein sequence ID" value="RNB53844.1"/>
    <property type="molecule type" value="Genomic_DNA"/>
</dbReference>
<proteinExistence type="predicted"/>
<organism evidence="1 2">
    <name type="scientific">Brevibacillus gelatini</name>
    <dbReference type="NCBI Taxonomy" id="1655277"/>
    <lineage>
        <taxon>Bacteria</taxon>
        <taxon>Bacillati</taxon>
        <taxon>Bacillota</taxon>
        <taxon>Bacilli</taxon>
        <taxon>Bacillales</taxon>
        <taxon>Paenibacillaceae</taxon>
        <taxon>Brevibacillus</taxon>
    </lineage>
</organism>
<evidence type="ECO:0000313" key="1">
    <source>
        <dbReference type="EMBL" id="RNB53844.1"/>
    </source>
</evidence>
<dbReference type="RefSeq" id="WP_122906220.1">
    <property type="nucleotide sequence ID" value="NZ_RHHS01000046.1"/>
</dbReference>
<gene>
    <name evidence="1" type="ORF">EDM57_18765</name>
</gene>
<dbReference type="SUPFAM" id="SSF102588">
    <property type="entry name" value="LmbE-like"/>
    <property type="match status" value="1"/>
</dbReference>